<protein>
    <recommendedName>
        <fullName evidence="9">Glutathione hydrolase proenzyme</fullName>
        <ecNumber evidence="9">2.3.2.2</ecNumber>
        <ecNumber evidence="9">3.4.19.13</ecNumber>
    </recommendedName>
    <component>
        <recommendedName>
            <fullName evidence="9">Glutathione hydrolase large chain</fullName>
        </recommendedName>
    </component>
    <component>
        <recommendedName>
            <fullName evidence="9">Glutathione hydrolase small chain</fullName>
        </recommendedName>
    </component>
</protein>
<evidence type="ECO:0000256" key="5">
    <source>
        <dbReference type="ARBA" id="ARBA00022801"/>
    </source>
</evidence>
<comment type="PTM">
    <text evidence="9">Cleaved by autocatalysis into a large and a small subunit.</text>
</comment>
<dbReference type="PRINTS" id="PR01210">
    <property type="entry name" value="GGTRANSPTASE"/>
</dbReference>
<comment type="similarity">
    <text evidence="3 9">Belongs to the gamma-glutamyltransferase family.</text>
</comment>
<dbReference type="InterPro" id="IPR000101">
    <property type="entry name" value="GGT_peptidase"/>
</dbReference>
<comment type="catalytic activity">
    <reaction evidence="1 9">
        <text>an S-substituted glutathione + H2O = an S-substituted L-cysteinylglycine + L-glutamate</text>
        <dbReference type="Rhea" id="RHEA:59468"/>
        <dbReference type="ChEBI" id="CHEBI:15377"/>
        <dbReference type="ChEBI" id="CHEBI:29985"/>
        <dbReference type="ChEBI" id="CHEBI:90779"/>
        <dbReference type="ChEBI" id="CHEBI:143103"/>
        <dbReference type="EC" id="3.4.19.13"/>
    </reaction>
</comment>
<gene>
    <name evidence="11" type="primary">ggt_2</name>
    <name evidence="11" type="ORF">NHP164001_19830</name>
</gene>
<dbReference type="Proteomes" id="UP001562457">
    <property type="component" value="Unassembled WGS sequence"/>
</dbReference>
<proteinExistence type="inferred from homology"/>
<evidence type="ECO:0000256" key="4">
    <source>
        <dbReference type="ARBA" id="ARBA00022679"/>
    </source>
</evidence>
<keyword evidence="7 9" id="KW-0012">Acyltransferase</keyword>
<dbReference type="PANTHER" id="PTHR43199:SF1">
    <property type="entry name" value="GLUTATHIONE HYDROLASE PROENZYME"/>
    <property type="match status" value="1"/>
</dbReference>
<evidence type="ECO:0000256" key="10">
    <source>
        <dbReference type="SAM" id="SignalP"/>
    </source>
</evidence>
<comment type="subunit">
    <text evidence="9">This enzyme consists of two polypeptide chains, which are synthesized in precursor form from a single polypeptide.</text>
</comment>
<evidence type="ECO:0000313" key="11">
    <source>
        <dbReference type="EMBL" id="GAB0173961.1"/>
    </source>
</evidence>
<comment type="catalytic activity">
    <reaction evidence="8 9">
        <text>an N-terminal (5-L-glutamyl)-[peptide] + an alpha-amino acid = 5-L-glutamyl amino acid + an N-terminal L-alpha-aminoacyl-[peptide]</text>
        <dbReference type="Rhea" id="RHEA:23904"/>
        <dbReference type="Rhea" id="RHEA-COMP:9780"/>
        <dbReference type="Rhea" id="RHEA-COMP:9795"/>
        <dbReference type="ChEBI" id="CHEBI:77644"/>
        <dbReference type="ChEBI" id="CHEBI:78597"/>
        <dbReference type="ChEBI" id="CHEBI:78599"/>
        <dbReference type="ChEBI" id="CHEBI:78608"/>
        <dbReference type="EC" id="2.3.2.2"/>
    </reaction>
</comment>
<comment type="pathway">
    <text evidence="9">Sulfur metabolism; glutathione metabolism.</text>
</comment>
<comment type="catalytic activity">
    <reaction evidence="2 9">
        <text>glutathione + H2O = L-cysteinylglycine + L-glutamate</text>
        <dbReference type="Rhea" id="RHEA:28807"/>
        <dbReference type="ChEBI" id="CHEBI:15377"/>
        <dbReference type="ChEBI" id="CHEBI:29985"/>
        <dbReference type="ChEBI" id="CHEBI:57925"/>
        <dbReference type="ChEBI" id="CHEBI:61694"/>
        <dbReference type="EC" id="3.4.19.13"/>
    </reaction>
</comment>
<keyword evidence="9" id="KW-0317">Glutathione biosynthesis</keyword>
<name>A0ABQ0D6H0_9HELI</name>
<dbReference type="InterPro" id="IPR055262">
    <property type="entry name" value="GGT_CS"/>
</dbReference>
<evidence type="ECO:0000313" key="12">
    <source>
        <dbReference type="Proteomes" id="UP001562457"/>
    </source>
</evidence>
<dbReference type="Gene3D" id="3.60.20.40">
    <property type="match status" value="1"/>
</dbReference>
<dbReference type="EC" id="2.3.2.2" evidence="9"/>
<feature type="signal peptide" evidence="10">
    <location>
        <begin position="1"/>
        <end position="30"/>
    </location>
</feature>
<evidence type="ECO:0000256" key="9">
    <source>
        <dbReference type="RuleBase" id="RU368036"/>
    </source>
</evidence>
<dbReference type="InterPro" id="IPR029055">
    <property type="entry name" value="Ntn_hydrolases_N"/>
</dbReference>
<keyword evidence="4 9" id="KW-0808">Transferase</keyword>
<dbReference type="InterPro" id="IPR051792">
    <property type="entry name" value="GGT_bact"/>
</dbReference>
<evidence type="ECO:0000256" key="1">
    <source>
        <dbReference type="ARBA" id="ARBA00001049"/>
    </source>
</evidence>
<evidence type="ECO:0000256" key="2">
    <source>
        <dbReference type="ARBA" id="ARBA00001089"/>
    </source>
</evidence>
<accession>A0ABQ0D6H0</accession>
<keyword evidence="10" id="KW-0732">Signal</keyword>
<dbReference type="NCBIfam" id="TIGR00066">
    <property type="entry name" value="g_glut_trans"/>
    <property type="match status" value="1"/>
</dbReference>
<comment type="caution">
    <text evidence="11">The sequence shown here is derived from an EMBL/GenBank/DDBJ whole genome shotgun (WGS) entry which is preliminary data.</text>
</comment>
<dbReference type="SUPFAM" id="SSF56235">
    <property type="entry name" value="N-terminal nucleophile aminohydrolases (Ntn hydrolases)"/>
    <property type="match status" value="1"/>
</dbReference>
<sequence length="580" mass="62214">MGFNIHKSFNITPLKSLVMTGFLSMSAVFAASYPPTRDTTGTGLAMTSSAYATAIGKSVLDDGGNAIDAAVAVGYALAVVHPAAGNIGGGGFAVIHLANGENITLDFREKAPLKATRDMYLDNKGNVIPNASTLGYLAAGVPGTVKGMSAMLDKYGTKPLGELMQPAIDLAENGFVITDRQAETMLAVKDDLAKFASTRKYFLKKDGSLYKGGETLVQKDLAKTLRLIQKEGENAFYTGKIADLIVTDMQNNGGIISKDDLAQYNVVWRKPVVGTYRGYEIISMSPPSSGGTHIIQILNTMENTDIGKLGFGSSKTIALMSEAMRQAYADRSVFMADPDFFSVPTDKLLAKEYAKKIYANIVKTHGRAIPSKSVKPGLGIIKVGQPVNHKEGNHTTHYSVADKWGNAVSVTYTINASYGAIAAVEGAGFILNNEMDDFSIKPGVANLYGLVGGDANAIVPGKRPLSSMSPTIILKDGKLFMVVGSPGGARIITTVLQVISNVIDHKMDIAKAVESPRFHMQWEPDEIRIEPYGMTKDVQDNLTKMGYKITELPDMGDVSAILRDPKTGIIYGVNDPRKEF</sequence>
<reference evidence="11 12" key="1">
    <citation type="submission" date="2024-06" db="EMBL/GenBank/DDBJ databases">
        <title>Draft genome sequence of Helicobacter trogontum NHP16-4001.</title>
        <authorList>
            <person name="Rimbara E."/>
            <person name="Suzuki M."/>
        </authorList>
    </citation>
    <scope>NUCLEOTIDE SEQUENCE [LARGE SCALE GENOMIC DNA]</scope>
    <source>
        <strain evidence="11 12">NHP16-4001</strain>
    </source>
</reference>
<dbReference type="EC" id="3.4.19.13" evidence="9"/>
<dbReference type="PANTHER" id="PTHR43199">
    <property type="entry name" value="GLUTATHIONE HYDROLASE"/>
    <property type="match status" value="1"/>
</dbReference>
<dbReference type="Pfam" id="PF01019">
    <property type="entry name" value="G_glu_transpept"/>
    <property type="match status" value="1"/>
</dbReference>
<evidence type="ECO:0000256" key="3">
    <source>
        <dbReference type="ARBA" id="ARBA00009381"/>
    </source>
</evidence>
<keyword evidence="6 9" id="KW-0865">Zymogen</keyword>
<organism evidence="11 12">
    <name type="scientific">Helicobacter trogontum</name>
    <dbReference type="NCBI Taxonomy" id="50960"/>
    <lineage>
        <taxon>Bacteria</taxon>
        <taxon>Pseudomonadati</taxon>
        <taxon>Campylobacterota</taxon>
        <taxon>Epsilonproteobacteria</taxon>
        <taxon>Campylobacterales</taxon>
        <taxon>Helicobacteraceae</taxon>
        <taxon>Helicobacter</taxon>
    </lineage>
</organism>
<dbReference type="PROSITE" id="PS00462">
    <property type="entry name" value="G_GLU_TRANSPEPTIDASE"/>
    <property type="match status" value="1"/>
</dbReference>
<keyword evidence="5 9" id="KW-0378">Hydrolase</keyword>
<evidence type="ECO:0000256" key="6">
    <source>
        <dbReference type="ARBA" id="ARBA00023145"/>
    </source>
</evidence>
<dbReference type="Gene3D" id="1.10.246.130">
    <property type="match status" value="1"/>
</dbReference>
<dbReference type="EMBL" id="BAAFHN010000085">
    <property type="protein sequence ID" value="GAB0173961.1"/>
    <property type="molecule type" value="Genomic_DNA"/>
</dbReference>
<dbReference type="InterPro" id="IPR043137">
    <property type="entry name" value="GGT_ssub_C"/>
</dbReference>
<evidence type="ECO:0000256" key="7">
    <source>
        <dbReference type="ARBA" id="ARBA00023315"/>
    </source>
</evidence>
<keyword evidence="12" id="KW-1185">Reference proteome</keyword>
<dbReference type="InterPro" id="IPR043138">
    <property type="entry name" value="GGT_lsub"/>
</dbReference>
<feature type="chain" id="PRO_5045786607" description="Glutathione hydrolase proenzyme" evidence="10">
    <location>
        <begin position="31"/>
        <end position="580"/>
    </location>
</feature>
<evidence type="ECO:0000256" key="8">
    <source>
        <dbReference type="ARBA" id="ARBA00047417"/>
    </source>
</evidence>